<dbReference type="OrthoDB" id="5596743at2759"/>
<dbReference type="AlphaFoldDB" id="A0A135UQE3"/>
<comment type="caution">
    <text evidence="2">The sequence shown here is derived from an EMBL/GenBank/DDBJ whole genome shotgun (WGS) entry which is preliminary data.</text>
</comment>
<dbReference type="Proteomes" id="UP000070054">
    <property type="component" value="Unassembled WGS sequence"/>
</dbReference>
<sequence>MKPSTSAVLAALFGFAAAQCNRDNCLRAIAASAFTTRSGTADCSRYLQVTVYPGATTTTTTVTVPTSGVFTSTVTLTSGGGAGPVETSLIVETELASSTATSLVGVTQ</sequence>
<feature type="signal peptide" evidence="1">
    <location>
        <begin position="1"/>
        <end position="18"/>
    </location>
</feature>
<feature type="chain" id="PRO_5007805235" evidence="1">
    <location>
        <begin position="19"/>
        <end position="108"/>
    </location>
</feature>
<accession>A0A135UQE3</accession>
<evidence type="ECO:0000256" key="1">
    <source>
        <dbReference type="SAM" id="SignalP"/>
    </source>
</evidence>
<reference evidence="2 3" key="1">
    <citation type="submission" date="2014-02" db="EMBL/GenBank/DDBJ databases">
        <title>The genome sequence of Colletotrichum nymphaeae SA-01.</title>
        <authorList>
            <person name="Baroncelli R."/>
            <person name="Thon M.R."/>
        </authorList>
    </citation>
    <scope>NUCLEOTIDE SEQUENCE [LARGE SCALE GENOMIC DNA]</scope>
    <source>
        <strain evidence="2 3">SA-01</strain>
    </source>
</reference>
<proteinExistence type="predicted"/>
<evidence type="ECO:0000313" key="3">
    <source>
        <dbReference type="Proteomes" id="UP000070054"/>
    </source>
</evidence>
<gene>
    <name evidence="2" type="ORF">CNYM01_02770</name>
</gene>
<name>A0A135UQE3_9PEZI</name>
<protein>
    <submittedName>
        <fullName evidence="2">Uncharacterized protein</fullName>
    </submittedName>
</protein>
<keyword evidence="3" id="KW-1185">Reference proteome</keyword>
<keyword evidence="1" id="KW-0732">Signal</keyword>
<feature type="non-terminal residue" evidence="2">
    <location>
        <position position="108"/>
    </location>
</feature>
<evidence type="ECO:0000313" key="2">
    <source>
        <dbReference type="EMBL" id="KXH62567.1"/>
    </source>
</evidence>
<organism evidence="2 3">
    <name type="scientific">Colletotrichum nymphaeae SA-01</name>
    <dbReference type="NCBI Taxonomy" id="1460502"/>
    <lineage>
        <taxon>Eukaryota</taxon>
        <taxon>Fungi</taxon>
        <taxon>Dikarya</taxon>
        <taxon>Ascomycota</taxon>
        <taxon>Pezizomycotina</taxon>
        <taxon>Sordariomycetes</taxon>
        <taxon>Hypocreomycetidae</taxon>
        <taxon>Glomerellales</taxon>
        <taxon>Glomerellaceae</taxon>
        <taxon>Colletotrichum</taxon>
        <taxon>Colletotrichum acutatum species complex</taxon>
    </lineage>
</organism>
<dbReference type="EMBL" id="JEMN01000280">
    <property type="protein sequence ID" value="KXH62567.1"/>
    <property type="molecule type" value="Genomic_DNA"/>
</dbReference>